<comment type="caution">
    <text evidence="8">The sequence shown here is derived from an EMBL/GenBank/DDBJ whole genome shotgun (WGS) entry which is preliminary data.</text>
</comment>
<dbReference type="InterPro" id="IPR017438">
    <property type="entry name" value="ATP-NAD_kinase_N"/>
</dbReference>
<keyword evidence="2 8" id="KW-0808">Transferase</keyword>
<name>A0A0W8F5Q3_9ZZZZ</name>
<dbReference type="GO" id="GO:0006741">
    <property type="term" value="P:NADP+ biosynthetic process"/>
    <property type="evidence" value="ECO:0007669"/>
    <property type="project" value="InterPro"/>
</dbReference>
<dbReference type="Gene3D" id="2.60.200.30">
    <property type="entry name" value="Probable inorganic polyphosphate/atp-NAD kinase, domain 2"/>
    <property type="match status" value="1"/>
</dbReference>
<dbReference type="GO" id="GO:0005524">
    <property type="term" value="F:ATP binding"/>
    <property type="evidence" value="ECO:0007669"/>
    <property type="project" value="UniProtKB-KW"/>
</dbReference>
<evidence type="ECO:0000256" key="5">
    <source>
        <dbReference type="ARBA" id="ARBA00022840"/>
    </source>
</evidence>
<evidence type="ECO:0000256" key="1">
    <source>
        <dbReference type="ARBA" id="ARBA00022490"/>
    </source>
</evidence>
<dbReference type="InterPro" id="IPR016064">
    <property type="entry name" value="NAD/diacylglycerol_kinase_sf"/>
</dbReference>
<organism evidence="8">
    <name type="scientific">hydrocarbon metagenome</name>
    <dbReference type="NCBI Taxonomy" id="938273"/>
    <lineage>
        <taxon>unclassified sequences</taxon>
        <taxon>metagenomes</taxon>
        <taxon>ecological metagenomes</taxon>
    </lineage>
</organism>
<proteinExistence type="inferred from homology"/>
<dbReference type="GO" id="GO:0003951">
    <property type="term" value="F:NAD+ kinase activity"/>
    <property type="evidence" value="ECO:0007669"/>
    <property type="project" value="UniProtKB-EC"/>
</dbReference>
<dbReference type="InterPro" id="IPR002504">
    <property type="entry name" value="NADK"/>
</dbReference>
<sequence>MVVAIKIGFVSRGEEAPVQLAKRLIDEIESWNSGVQILVDEDLASKIGRPPSTVQEMERVKVDFIVSIGGDGTILRTIHKMADPAPILGINMGTLGFLVDVVPADAAETIKRLLSGFVVDERSRLKLLINGVCMPQATNEIAFITASPAKMIEFEILVDGSLMEDFRADGVIIATATGSTAYAMSAGGPIVDPRVDAIVLVPMAPFKLSSRPWVMPGNSVIEVRLKLPEKEALVVVDGQSSTNISTKDSIVISKAKTPARFVKAAKDGFYAKVKSKLA</sequence>
<keyword evidence="6" id="KW-0521">NADP</keyword>
<reference evidence="8" key="1">
    <citation type="journal article" date="2015" name="Proc. Natl. Acad. Sci. U.S.A.">
        <title>Networks of energetic and metabolic interactions define dynamics in microbial communities.</title>
        <authorList>
            <person name="Embree M."/>
            <person name="Liu J.K."/>
            <person name="Al-Bassam M.M."/>
            <person name="Zengler K."/>
        </authorList>
    </citation>
    <scope>NUCLEOTIDE SEQUENCE</scope>
</reference>
<evidence type="ECO:0000256" key="3">
    <source>
        <dbReference type="ARBA" id="ARBA00022741"/>
    </source>
</evidence>
<evidence type="ECO:0000256" key="2">
    <source>
        <dbReference type="ARBA" id="ARBA00022679"/>
    </source>
</evidence>
<dbReference type="PANTHER" id="PTHR20275:SF43">
    <property type="entry name" value="BIFUNCTIONAL NADP PHOSPHATASE_NAD KINASE"/>
    <property type="match status" value="1"/>
</dbReference>
<keyword evidence="1" id="KW-0963">Cytoplasm</keyword>
<evidence type="ECO:0000256" key="6">
    <source>
        <dbReference type="ARBA" id="ARBA00022857"/>
    </source>
</evidence>
<dbReference type="Pfam" id="PF01513">
    <property type="entry name" value="NAD_kinase"/>
    <property type="match status" value="1"/>
</dbReference>
<dbReference type="PANTHER" id="PTHR20275">
    <property type="entry name" value="NAD KINASE"/>
    <property type="match status" value="1"/>
</dbReference>
<dbReference type="AlphaFoldDB" id="A0A0W8F5Q3"/>
<evidence type="ECO:0000256" key="7">
    <source>
        <dbReference type="ARBA" id="ARBA00023027"/>
    </source>
</evidence>
<evidence type="ECO:0000313" key="8">
    <source>
        <dbReference type="EMBL" id="KUG16223.1"/>
    </source>
</evidence>
<dbReference type="HAMAP" id="MF_00361">
    <property type="entry name" value="NAD_kinase"/>
    <property type="match status" value="1"/>
</dbReference>
<dbReference type="SUPFAM" id="SSF111331">
    <property type="entry name" value="NAD kinase/diacylglycerol kinase-like"/>
    <property type="match status" value="1"/>
</dbReference>
<evidence type="ECO:0000256" key="4">
    <source>
        <dbReference type="ARBA" id="ARBA00022777"/>
    </source>
</evidence>
<dbReference type="Pfam" id="PF20143">
    <property type="entry name" value="NAD_kinase_C"/>
    <property type="match status" value="1"/>
</dbReference>
<dbReference type="EC" id="2.7.1.23" evidence="8"/>
<dbReference type="Gene3D" id="3.40.50.10330">
    <property type="entry name" value="Probable inorganic polyphosphate/atp-NAD kinase, domain 1"/>
    <property type="match status" value="1"/>
</dbReference>
<dbReference type="EMBL" id="LNQE01001507">
    <property type="protein sequence ID" value="KUG16223.1"/>
    <property type="molecule type" value="Genomic_DNA"/>
</dbReference>
<keyword evidence="3" id="KW-0547">Nucleotide-binding</keyword>
<protein>
    <submittedName>
        <fullName evidence="8">Nad kinase</fullName>
        <ecNumber evidence="8">2.7.1.23</ecNumber>
    </submittedName>
</protein>
<keyword evidence="7" id="KW-0520">NAD</keyword>
<dbReference type="InterPro" id="IPR017437">
    <property type="entry name" value="ATP-NAD_kinase_PpnK-typ_C"/>
</dbReference>
<dbReference type="GO" id="GO:0019674">
    <property type="term" value="P:NAD+ metabolic process"/>
    <property type="evidence" value="ECO:0007669"/>
    <property type="project" value="InterPro"/>
</dbReference>
<gene>
    <name evidence="8" type="ORF">ASZ90_014099</name>
</gene>
<keyword evidence="5" id="KW-0067">ATP-binding</keyword>
<dbReference type="FunFam" id="2.60.200.30:FF:000009">
    <property type="entry name" value="Poly(P)/ATP NAD kinase"/>
    <property type="match status" value="1"/>
</dbReference>
<accession>A0A0W8F5Q3</accession>
<keyword evidence="4 8" id="KW-0418">Kinase</keyword>